<evidence type="ECO:0000256" key="1">
    <source>
        <dbReference type="ARBA" id="ARBA00004586"/>
    </source>
</evidence>
<evidence type="ECO:0000256" key="2">
    <source>
        <dbReference type="SAM" id="MobiDB-lite"/>
    </source>
</evidence>
<dbReference type="AlphaFoldDB" id="A0A7S1XAY8"/>
<feature type="region of interest" description="Disordered" evidence="2">
    <location>
        <begin position="88"/>
        <end position="294"/>
    </location>
</feature>
<accession>A0A7S1XAY8</accession>
<dbReference type="PANTHER" id="PTHR13466">
    <property type="entry name" value="TEX2 PROTEIN-RELATED"/>
    <property type="match status" value="1"/>
</dbReference>
<protein>
    <recommendedName>
        <fullName evidence="4">SMP-LTD domain-containing protein</fullName>
    </recommendedName>
</protein>
<organism evidence="3">
    <name type="scientific">Tetraselmis chuii</name>
    <dbReference type="NCBI Taxonomy" id="63592"/>
    <lineage>
        <taxon>Eukaryota</taxon>
        <taxon>Viridiplantae</taxon>
        <taxon>Chlorophyta</taxon>
        <taxon>core chlorophytes</taxon>
        <taxon>Chlorodendrophyceae</taxon>
        <taxon>Chlorodendrales</taxon>
        <taxon>Chlorodendraceae</taxon>
        <taxon>Tetraselmis</taxon>
    </lineage>
</organism>
<proteinExistence type="predicted"/>
<comment type="subcellular location">
    <subcellularLocation>
        <location evidence="1">Endoplasmic reticulum membrane</location>
    </subcellularLocation>
</comment>
<evidence type="ECO:0008006" key="4">
    <source>
        <dbReference type="Google" id="ProtNLM"/>
    </source>
</evidence>
<name>A0A7S1XAY8_9CHLO</name>
<dbReference type="PANTHER" id="PTHR13466:SF0">
    <property type="entry name" value="SMP-LTD DOMAIN-CONTAINING PROTEIN"/>
    <property type="match status" value="1"/>
</dbReference>
<sequence>MLVWIAPPPTDRLWYAFQDQPTMDIVARPEIGGHQLKYMGVANRVSSWVAAKLQVAVTNTLVFPSCGDLKLAFLLPFEPETMLSQLPSSTPIELPLRKAPAETATETTRRTGPTTPSENKATPSAATRSAPAAAKRGAPVEAPKPSWSEANARSRDGTAPAVPPLQLPRPSERLSRLSAPPPGVNPLSRPHDVDTTGGSKSGEGVEGTSPRPYELAGSVLQNLASKGSLSARVEPRRQGSHSGSLSRESSGASLPNLSDEPTPGATLLGRRPSEPSMRRVHSQGVLLDAENGTG</sequence>
<dbReference type="GO" id="GO:0005789">
    <property type="term" value="C:endoplasmic reticulum membrane"/>
    <property type="evidence" value="ECO:0007669"/>
    <property type="project" value="UniProtKB-SubCell"/>
</dbReference>
<feature type="compositionally biased region" description="Low complexity" evidence="2">
    <location>
        <begin position="240"/>
        <end position="253"/>
    </location>
</feature>
<gene>
    <name evidence="3" type="ORF">TCHU04912_LOCUS22014</name>
</gene>
<dbReference type="EMBL" id="HBGG01042643">
    <property type="protein sequence ID" value="CAD9228567.1"/>
    <property type="molecule type" value="Transcribed_RNA"/>
</dbReference>
<feature type="compositionally biased region" description="Polar residues" evidence="2">
    <location>
        <begin position="219"/>
        <end position="228"/>
    </location>
</feature>
<feature type="compositionally biased region" description="Low complexity" evidence="2">
    <location>
        <begin position="101"/>
        <end position="136"/>
    </location>
</feature>
<evidence type="ECO:0000313" key="3">
    <source>
        <dbReference type="EMBL" id="CAD9228567.1"/>
    </source>
</evidence>
<dbReference type="GO" id="GO:0008289">
    <property type="term" value="F:lipid binding"/>
    <property type="evidence" value="ECO:0007669"/>
    <property type="project" value="TreeGrafter"/>
</dbReference>
<reference evidence="3" key="1">
    <citation type="submission" date="2021-01" db="EMBL/GenBank/DDBJ databases">
        <authorList>
            <person name="Corre E."/>
            <person name="Pelletier E."/>
            <person name="Niang G."/>
            <person name="Scheremetjew M."/>
            <person name="Finn R."/>
            <person name="Kale V."/>
            <person name="Holt S."/>
            <person name="Cochrane G."/>
            <person name="Meng A."/>
            <person name="Brown T."/>
            <person name="Cohen L."/>
        </authorList>
    </citation>
    <scope>NUCLEOTIDE SEQUENCE</scope>
    <source>
        <strain evidence="3">PLY429</strain>
    </source>
</reference>